<protein>
    <submittedName>
        <fullName evidence="2">CD109 antigen-like</fullName>
    </submittedName>
</protein>
<feature type="region of interest" description="Disordered" evidence="1">
    <location>
        <begin position="1"/>
        <end position="23"/>
    </location>
</feature>
<comment type="caution">
    <text evidence="2">The sequence shown here is derived from an EMBL/GenBank/DDBJ whole genome shotgun (WGS) entry which is preliminary data.</text>
</comment>
<gene>
    <name evidence="2" type="ORF">BIW11_04757</name>
</gene>
<evidence type="ECO:0000313" key="2">
    <source>
        <dbReference type="EMBL" id="OQR67469.1"/>
    </source>
</evidence>
<reference evidence="2 3" key="1">
    <citation type="journal article" date="2017" name="Gigascience">
        <title>Draft genome of the honey bee ectoparasitic mite, Tropilaelaps mercedesae, is shaped by the parasitic life history.</title>
        <authorList>
            <person name="Dong X."/>
            <person name="Armstrong S.D."/>
            <person name="Xia D."/>
            <person name="Makepeace B.L."/>
            <person name="Darby A.C."/>
            <person name="Kadowaki T."/>
        </authorList>
    </citation>
    <scope>NUCLEOTIDE SEQUENCE [LARGE SCALE GENOMIC DNA]</scope>
    <source>
        <strain evidence="2">Wuxi-XJTLU</strain>
    </source>
</reference>
<evidence type="ECO:0000256" key="1">
    <source>
        <dbReference type="SAM" id="MobiDB-lite"/>
    </source>
</evidence>
<proteinExistence type="predicted"/>
<dbReference type="InParanoid" id="A0A1V9X1M9"/>
<keyword evidence="3" id="KW-1185">Reference proteome</keyword>
<dbReference type="EMBL" id="MNPL01028753">
    <property type="protein sequence ID" value="OQR67469.1"/>
    <property type="molecule type" value="Genomic_DNA"/>
</dbReference>
<accession>A0A1V9X1M9</accession>
<dbReference type="Proteomes" id="UP000192247">
    <property type="component" value="Unassembled WGS sequence"/>
</dbReference>
<sequence length="103" mass="11422">MTSTSGSFATSLTECSGSSSRLPGQALSTRLVVIFIIVFSHLPSCFGQEDPLTLWQRERDNQYTLNSVDEFGNVRRPDNGDVETVREKSVSLNLGLEGLHRNF</sequence>
<evidence type="ECO:0000313" key="3">
    <source>
        <dbReference type="Proteomes" id="UP000192247"/>
    </source>
</evidence>
<dbReference type="AlphaFoldDB" id="A0A1V9X1M9"/>
<name>A0A1V9X1M9_9ACAR</name>
<organism evidence="2 3">
    <name type="scientific">Tropilaelaps mercedesae</name>
    <dbReference type="NCBI Taxonomy" id="418985"/>
    <lineage>
        <taxon>Eukaryota</taxon>
        <taxon>Metazoa</taxon>
        <taxon>Ecdysozoa</taxon>
        <taxon>Arthropoda</taxon>
        <taxon>Chelicerata</taxon>
        <taxon>Arachnida</taxon>
        <taxon>Acari</taxon>
        <taxon>Parasitiformes</taxon>
        <taxon>Mesostigmata</taxon>
        <taxon>Gamasina</taxon>
        <taxon>Dermanyssoidea</taxon>
        <taxon>Laelapidae</taxon>
        <taxon>Tropilaelaps</taxon>
    </lineage>
</organism>